<organism evidence="1">
    <name type="scientific">Anguilla anguilla</name>
    <name type="common">European freshwater eel</name>
    <name type="synonym">Muraena anguilla</name>
    <dbReference type="NCBI Taxonomy" id="7936"/>
    <lineage>
        <taxon>Eukaryota</taxon>
        <taxon>Metazoa</taxon>
        <taxon>Chordata</taxon>
        <taxon>Craniata</taxon>
        <taxon>Vertebrata</taxon>
        <taxon>Euteleostomi</taxon>
        <taxon>Actinopterygii</taxon>
        <taxon>Neopterygii</taxon>
        <taxon>Teleostei</taxon>
        <taxon>Anguilliformes</taxon>
        <taxon>Anguillidae</taxon>
        <taxon>Anguilla</taxon>
    </lineage>
</organism>
<protein>
    <submittedName>
        <fullName evidence="1">Uncharacterized protein</fullName>
    </submittedName>
</protein>
<dbReference type="AlphaFoldDB" id="A0A0E9TXW2"/>
<dbReference type="EMBL" id="GBXM01050058">
    <property type="protein sequence ID" value="JAH58519.1"/>
    <property type="molecule type" value="Transcribed_RNA"/>
</dbReference>
<sequence length="17" mass="1912">MKQQQSASSNYFVSPLP</sequence>
<reference evidence="1" key="1">
    <citation type="submission" date="2014-11" db="EMBL/GenBank/DDBJ databases">
        <authorList>
            <person name="Amaro Gonzalez C."/>
        </authorList>
    </citation>
    <scope>NUCLEOTIDE SEQUENCE</scope>
</reference>
<evidence type="ECO:0000313" key="1">
    <source>
        <dbReference type="EMBL" id="JAH58519.1"/>
    </source>
</evidence>
<proteinExistence type="predicted"/>
<reference evidence="1" key="2">
    <citation type="journal article" date="2015" name="Fish Shellfish Immunol.">
        <title>Early steps in the European eel (Anguilla anguilla)-Vibrio vulnificus interaction in the gills: Role of the RtxA13 toxin.</title>
        <authorList>
            <person name="Callol A."/>
            <person name="Pajuelo D."/>
            <person name="Ebbesson L."/>
            <person name="Teles M."/>
            <person name="MacKenzie S."/>
            <person name="Amaro C."/>
        </authorList>
    </citation>
    <scope>NUCLEOTIDE SEQUENCE</scope>
</reference>
<name>A0A0E9TXW2_ANGAN</name>
<accession>A0A0E9TXW2</accession>